<dbReference type="InterPro" id="IPR007110">
    <property type="entry name" value="Ig-like_dom"/>
</dbReference>
<accession>A0AAV7PXI2</accession>
<dbReference type="EMBL" id="JANPWB010000011">
    <property type="protein sequence ID" value="KAJ1130385.1"/>
    <property type="molecule type" value="Genomic_DNA"/>
</dbReference>
<dbReference type="InterPro" id="IPR013783">
    <property type="entry name" value="Ig-like_fold"/>
</dbReference>
<feature type="domain" description="Ig-like" evidence="2">
    <location>
        <begin position="152"/>
        <end position="243"/>
    </location>
</feature>
<protein>
    <recommendedName>
        <fullName evidence="2">Ig-like domain-containing protein</fullName>
    </recommendedName>
</protein>
<dbReference type="Proteomes" id="UP001066276">
    <property type="component" value="Chromosome 7"/>
</dbReference>
<keyword evidence="1" id="KW-1133">Transmembrane helix</keyword>
<dbReference type="Gene3D" id="2.60.40.10">
    <property type="entry name" value="Immunoglobulins"/>
    <property type="match status" value="1"/>
</dbReference>
<reference evidence="3" key="1">
    <citation type="journal article" date="2022" name="bioRxiv">
        <title>Sequencing and chromosome-scale assembly of the giantPleurodeles waltlgenome.</title>
        <authorList>
            <person name="Brown T."/>
            <person name="Elewa A."/>
            <person name="Iarovenko S."/>
            <person name="Subramanian E."/>
            <person name="Araus A.J."/>
            <person name="Petzold A."/>
            <person name="Susuki M."/>
            <person name="Suzuki K.-i.T."/>
            <person name="Hayashi T."/>
            <person name="Toyoda A."/>
            <person name="Oliveira C."/>
            <person name="Osipova E."/>
            <person name="Leigh N.D."/>
            <person name="Simon A."/>
            <person name="Yun M.H."/>
        </authorList>
    </citation>
    <scope>NUCLEOTIDE SEQUENCE</scope>
    <source>
        <strain evidence="3">20211129_DDA</strain>
        <tissue evidence="3">Liver</tissue>
    </source>
</reference>
<organism evidence="3 4">
    <name type="scientific">Pleurodeles waltl</name>
    <name type="common">Iberian ribbed newt</name>
    <dbReference type="NCBI Taxonomy" id="8319"/>
    <lineage>
        <taxon>Eukaryota</taxon>
        <taxon>Metazoa</taxon>
        <taxon>Chordata</taxon>
        <taxon>Craniata</taxon>
        <taxon>Vertebrata</taxon>
        <taxon>Euteleostomi</taxon>
        <taxon>Amphibia</taxon>
        <taxon>Batrachia</taxon>
        <taxon>Caudata</taxon>
        <taxon>Salamandroidea</taxon>
        <taxon>Salamandridae</taxon>
        <taxon>Pleurodelinae</taxon>
        <taxon>Pleurodeles</taxon>
    </lineage>
</organism>
<evidence type="ECO:0000313" key="3">
    <source>
        <dbReference type="EMBL" id="KAJ1130385.1"/>
    </source>
</evidence>
<evidence type="ECO:0000259" key="2">
    <source>
        <dbReference type="PROSITE" id="PS50835"/>
    </source>
</evidence>
<feature type="transmembrane region" description="Helical" evidence="1">
    <location>
        <begin position="270"/>
        <end position="289"/>
    </location>
</feature>
<proteinExistence type="predicted"/>
<evidence type="ECO:0000256" key="1">
    <source>
        <dbReference type="SAM" id="Phobius"/>
    </source>
</evidence>
<dbReference type="AlphaFoldDB" id="A0AAV7PXI2"/>
<keyword evidence="1" id="KW-0812">Transmembrane</keyword>
<sequence>MFRIIRQNSVAVISGTGTGWKKRMSFLHSAVLWASFLFILEQSFIVAAADISCNLEFYTQCNGKAEIWCNATSVIEAVRISTNESDVTVVDLNEGQNYSNDPRIWVEIPASAPQGVSKAVIYMSNISFSDTYRYRLYVKVQNGFLGPNYITPTIIGFCAPQIFANEEKQEIVCKVNGNGNGGILEWSDSNQNIWTKSKANWVAVDGIVTLTSIITFDPTSNKDYCCRVTYANQEETAGPVCLSSSRVEPSLSFPSVLLLDQETRLERRRIFLFLPFLVTFILCLIFVFGRRGNLPVRKYRERTCSESPLFEQ</sequence>
<dbReference type="PROSITE" id="PS50835">
    <property type="entry name" value="IG_LIKE"/>
    <property type="match status" value="1"/>
</dbReference>
<gene>
    <name evidence="3" type="ORF">NDU88_008738</name>
</gene>
<keyword evidence="4" id="KW-1185">Reference proteome</keyword>
<comment type="caution">
    <text evidence="3">The sequence shown here is derived from an EMBL/GenBank/DDBJ whole genome shotgun (WGS) entry which is preliminary data.</text>
</comment>
<evidence type="ECO:0000313" key="4">
    <source>
        <dbReference type="Proteomes" id="UP001066276"/>
    </source>
</evidence>
<name>A0AAV7PXI2_PLEWA</name>
<keyword evidence="1" id="KW-0472">Membrane</keyword>